<dbReference type="EMBL" id="FNBU01000045">
    <property type="protein sequence ID" value="SDF87935.1"/>
    <property type="molecule type" value="Genomic_DNA"/>
</dbReference>
<proteinExistence type="inferred from homology"/>
<sequence>MIKVDTYKYIKDLHIRERKSIRQISREVGLSRQTIRKILYQSLEDVTTYKRQAPPPAPLRNQFGAIIRQWLLDDQKRPPKQRHNSQRIFERLTEEYDFTGGASTVRKWVREIKKELNLERIEAFLPLDHDPKGYAQCDWTPAVAKINGQDVVGEIFLLRFSYSKAFYIRFYPHQRQEAFFDAHEHAFAFFGGVPSQILYDNLKTAVKRVLVGRQREEQDAFLKFRAHHGFESQFCNVAKGNEKGIVEGLARYVKNHIFTPVPEFTSIEALNEWLEECCRKLNNRPRGKQKISFQDRFAEEKDLLRPLSIHTFDCCSRKEVKVNRFSLITFDKNQYSVPVDYVGRLLTVKGYVHEIRIYDKQTLVACYPRSYDSGQQYFKLEHYLKLLERKPRAVGQAKPVRQANLPAIFTQYHLEVLKKDPQNGNKQFVALLLLLRQYSVDLLATAIEKALETGIVAVDAVQAALEVAVRDKTRAVSENTSAEINVSPTNTVAPVQISRYQELIQGGKSA</sequence>
<dbReference type="PROSITE" id="PS50994">
    <property type="entry name" value="INTEGRASE"/>
    <property type="match status" value="1"/>
</dbReference>
<name>A0A1G7PNV5_9FIRM</name>
<dbReference type="GO" id="GO:0015074">
    <property type="term" value="P:DNA integration"/>
    <property type="evidence" value="ECO:0007669"/>
    <property type="project" value="InterPro"/>
</dbReference>
<dbReference type="Pfam" id="PF22483">
    <property type="entry name" value="Mu-transpos_C_2"/>
    <property type="match status" value="1"/>
</dbReference>
<dbReference type="AlphaFoldDB" id="A0A1G7PNV5"/>
<dbReference type="NCBIfam" id="NF033546">
    <property type="entry name" value="transpos_IS21"/>
    <property type="match status" value="1"/>
</dbReference>
<protein>
    <submittedName>
        <fullName evidence="3">Transposase</fullName>
    </submittedName>
</protein>
<organism evidence="3 4">
    <name type="scientific">Sporolituus thermophilus DSM 23256</name>
    <dbReference type="NCBI Taxonomy" id="1123285"/>
    <lineage>
        <taxon>Bacteria</taxon>
        <taxon>Bacillati</taxon>
        <taxon>Bacillota</taxon>
        <taxon>Negativicutes</taxon>
        <taxon>Selenomonadales</taxon>
        <taxon>Sporomusaceae</taxon>
        <taxon>Sporolituus</taxon>
    </lineage>
</organism>
<evidence type="ECO:0000259" key="2">
    <source>
        <dbReference type="PROSITE" id="PS50994"/>
    </source>
</evidence>
<reference evidence="4" key="1">
    <citation type="submission" date="2016-10" db="EMBL/GenBank/DDBJ databases">
        <authorList>
            <person name="Varghese N."/>
            <person name="Submissions S."/>
        </authorList>
    </citation>
    <scope>NUCLEOTIDE SEQUENCE [LARGE SCALE GENOMIC DNA]</scope>
    <source>
        <strain evidence="4">DSM 23256</strain>
    </source>
</reference>
<dbReference type="SUPFAM" id="SSF53098">
    <property type="entry name" value="Ribonuclease H-like"/>
    <property type="match status" value="1"/>
</dbReference>
<evidence type="ECO:0000256" key="1">
    <source>
        <dbReference type="ARBA" id="ARBA00009277"/>
    </source>
</evidence>
<dbReference type="InterPro" id="IPR001584">
    <property type="entry name" value="Integrase_cat-core"/>
</dbReference>
<comment type="similarity">
    <text evidence="1">Belongs to the transposase IS21/IS408/IS1162 family.</text>
</comment>
<dbReference type="Proteomes" id="UP000243333">
    <property type="component" value="Unassembled WGS sequence"/>
</dbReference>
<dbReference type="STRING" id="1123285.SAMN05660235_03018"/>
<dbReference type="InterPro" id="IPR036397">
    <property type="entry name" value="RNaseH_sf"/>
</dbReference>
<dbReference type="InterPro" id="IPR054353">
    <property type="entry name" value="IstA-like_C"/>
</dbReference>
<accession>A0A1G7PNV5</accession>
<dbReference type="PANTHER" id="PTHR35004:SF7">
    <property type="entry name" value="INTEGRASE PROTEIN"/>
    <property type="match status" value="1"/>
</dbReference>
<dbReference type="PANTHER" id="PTHR35004">
    <property type="entry name" value="TRANSPOSASE RV3428C-RELATED"/>
    <property type="match status" value="1"/>
</dbReference>
<evidence type="ECO:0000313" key="3">
    <source>
        <dbReference type="EMBL" id="SDF87935.1"/>
    </source>
</evidence>
<feature type="domain" description="Integrase catalytic" evidence="2">
    <location>
        <begin position="127"/>
        <end position="302"/>
    </location>
</feature>
<evidence type="ECO:0000313" key="4">
    <source>
        <dbReference type="Proteomes" id="UP000243333"/>
    </source>
</evidence>
<dbReference type="Gene3D" id="3.30.420.10">
    <property type="entry name" value="Ribonuclease H-like superfamily/Ribonuclease H"/>
    <property type="match status" value="1"/>
</dbReference>
<keyword evidence="4" id="KW-1185">Reference proteome</keyword>
<gene>
    <name evidence="3" type="ORF">SAMN05660235_03018</name>
</gene>
<dbReference type="InterPro" id="IPR012337">
    <property type="entry name" value="RNaseH-like_sf"/>
</dbReference>
<dbReference type="GO" id="GO:0003676">
    <property type="term" value="F:nucleic acid binding"/>
    <property type="evidence" value="ECO:0007669"/>
    <property type="project" value="InterPro"/>
</dbReference>
<dbReference type="RefSeq" id="WP_171904710.1">
    <property type="nucleotide sequence ID" value="NZ_FNBU01000045.1"/>
</dbReference>